<dbReference type="PROSITE" id="PS51412">
    <property type="entry name" value="MACPF_2"/>
    <property type="match status" value="1"/>
</dbReference>
<dbReference type="EMBL" id="CAJPWZ010000731">
    <property type="protein sequence ID" value="CAG2200098.1"/>
    <property type="molecule type" value="Genomic_DNA"/>
</dbReference>
<feature type="domain" description="MACPF" evidence="9">
    <location>
        <begin position="81"/>
        <end position="402"/>
    </location>
</feature>
<proteinExistence type="predicted"/>
<feature type="chain" id="PRO_5035716457" description="MACPF domain-containing protein" evidence="8">
    <location>
        <begin position="24"/>
        <end position="1084"/>
    </location>
</feature>
<organism evidence="10 11">
    <name type="scientific">Mytilus edulis</name>
    <name type="common">Blue mussel</name>
    <dbReference type="NCBI Taxonomy" id="6550"/>
    <lineage>
        <taxon>Eukaryota</taxon>
        <taxon>Metazoa</taxon>
        <taxon>Spiralia</taxon>
        <taxon>Lophotrochozoa</taxon>
        <taxon>Mollusca</taxon>
        <taxon>Bivalvia</taxon>
        <taxon>Autobranchia</taxon>
        <taxon>Pteriomorphia</taxon>
        <taxon>Mytilida</taxon>
        <taxon>Mytiloidea</taxon>
        <taxon>Mytilidae</taxon>
        <taxon>Mytilinae</taxon>
        <taxon>Mytilus</taxon>
    </lineage>
</organism>
<keyword evidence="3" id="KW-0964">Secreted</keyword>
<dbReference type="SMART" id="SM00457">
    <property type="entry name" value="MACPF"/>
    <property type="match status" value="1"/>
</dbReference>
<name>A0A8S3QTM4_MYTED</name>
<keyword evidence="5 7" id="KW-0472">Membrane</keyword>
<dbReference type="OrthoDB" id="6090726at2759"/>
<comment type="caution">
    <text evidence="10">The sequence shown here is derived from an EMBL/GenBank/DDBJ whole genome shotgun (WGS) entry which is preliminary data.</text>
</comment>
<evidence type="ECO:0000256" key="1">
    <source>
        <dbReference type="ARBA" id="ARBA00004370"/>
    </source>
</evidence>
<sequence length="1084" mass="121574">MTKCKNFVLFIFVINVRWGLVLSVYENEPIDSLIDGFRRQQMVMSTTLINASQNLGLPGKLAEAEMEEAEERAMLAFRRKTEAKTPFIATNSRLSLGYIGRGYDIYMGNPVSDDGEVDQGFRLPVIDLPFSFRFTSDGGYRIPDNVDVISETSASFGSSYHQVKTETDYKSMLQVDVSVNAAATVKEVTKGDTTTSEIVGRAIVYKARLSSSGTISKLSDFFEDNIRALPSENCEQDVIQQLYIQVIEQFGTHYTTEVVMGAKAVQEFKFKNSDLDIFQSVGISAKVAAKMSVDQGAYSVSGGFSVGIKSNEEMREMVSSTEKEQREYYIGGSPPSGDYSSGSTESLREWARSAAENPAPIQYKLSSIDSLISPKYFKKTETGLFEKRQCFRKALFRYCLSTIAANHCSLKSESTIDGNPSTFRYGDFVTIRNRNRYLSLSQHYGISPGLTMKPLTTVTTVTNYDGLFQLVSPEGANDKLGLNMHYGEPFLLKTIEGELLHIGKSLILNNDEPEETRLLNLFTNQDEVKVVNISYSPVTDYSIFLKKEHACSYLITIRSFCYHNVVKYYQVQMLGYEGTTSNTITVGNIDECVCPNKSPCGSFWFHTIATDQDIGDIHTIRITGKYGESTHGIWELKIKSIINEEKRQVDWSWGHAKGEVYEIKNSLKKSKKEIDLKLYPIQFTFQSSNRAYLEGQPINLRDKGFIHILSSVPRSSFWDRGMTHVVSLEGIGEIGIREIGPKPHKPLSAVCNDLIYPSAANISKRYDFEDRILISYDIKVRIMFVEVQTSSALNFSIAYLNEVNGTFMQIKDVERAHKTNMQNFTITAQLYTKAIKISTTKLDNGNNITDIVKTIVIGGCPTALLDTGEPDTITEEWTMELSENVIMTSPYLHVIPRSRTAIDIESLMKEVETPLFQTVSLAFQLMEPQYNCAFTGESLKIDLQEDAAEFKFNIVNVTKLPNKEGQELILTIEIKSLNEDELDRGLMALNSSIRSVIGNRVCSVQYSTIQTDAFEKTTDAATSTTLNTWIVVSICFIGVLQVITLLFLVFKTIRDSKIKKAQELLSLSQPTPTDNPSYTGKDPE</sequence>
<keyword evidence="4" id="KW-0204">Cytolysis</keyword>
<evidence type="ECO:0000256" key="3">
    <source>
        <dbReference type="ARBA" id="ARBA00022525"/>
    </source>
</evidence>
<feature type="transmembrane region" description="Helical" evidence="7">
    <location>
        <begin position="1029"/>
        <end position="1050"/>
    </location>
</feature>
<evidence type="ECO:0000256" key="8">
    <source>
        <dbReference type="SAM" id="SignalP"/>
    </source>
</evidence>
<dbReference type="AlphaFoldDB" id="A0A8S3QTM4"/>
<dbReference type="GO" id="GO:0005576">
    <property type="term" value="C:extracellular region"/>
    <property type="evidence" value="ECO:0007669"/>
    <property type="project" value="UniProtKB-SubCell"/>
</dbReference>
<evidence type="ECO:0000256" key="4">
    <source>
        <dbReference type="ARBA" id="ARBA00022852"/>
    </source>
</evidence>
<reference evidence="10" key="1">
    <citation type="submission" date="2021-03" db="EMBL/GenBank/DDBJ databases">
        <authorList>
            <person name="Bekaert M."/>
        </authorList>
    </citation>
    <scope>NUCLEOTIDE SEQUENCE</scope>
</reference>
<dbReference type="Pfam" id="PF01823">
    <property type="entry name" value="MACPF"/>
    <property type="match status" value="1"/>
</dbReference>
<dbReference type="GO" id="GO:0031640">
    <property type="term" value="P:killing of cells of another organism"/>
    <property type="evidence" value="ECO:0007669"/>
    <property type="project" value="UniProtKB-KW"/>
</dbReference>
<evidence type="ECO:0000313" key="10">
    <source>
        <dbReference type="EMBL" id="CAG2200098.1"/>
    </source>
</evidence>
<dbReference type="PANTHER" id="PTHR45742">
    <property type="entry name" value="COMPLEMENT COMPONENT C6"/>
    <property type="match status" value="1"/>
</dbReference>
<dbReference type="InterPro" id="IPR020864">
    <property type="entry name" value="MACPF"/>
</dbReference>
<protein>
    <recommendedName>
        <fullName evidence="9">MACPF domain-containing protein</fullName>
    </recommendedName>
</protein>
<evidence type="ECO:0000256" key="2">
    <source>
        <dbReference type="ARBA" id="ARBA00004613"/>
    </source>
</evidence>
<dbReference type="PROSITE" id="PS00279">
    <property type="entry name" value="MACPF_1"/>
    <property type="match status" value="1"/>
</dbReference>
<keyword evidence="8" id="KW-0732">Signal</keyword>
<feature type="signal peptide" evidence="8">
    <location>
        <begin position="1"/>
        <end position="23"/>
    </location>
</feature>
<evidence type="ECO:0000313" key="11">
    <source>
        <dbReference type="Proteomes" id="UP000683360"/>
    </source>
</evidence>
<dbReference type="InterPro" id="IPR020863">
    <property type="entry name" value="MACPF_CS"/>
</dbReference>
<dbReference type="GO" id="GO:0016020">
    <property type="term" value="C:membrane"/>
    <property type="evidence" value="ECO:0007669"/>
    <property type="project" value="UniProtKB-SubCell"/>
</dbReference>
<dbReference type="PANTHER" id="PTHR45742:SF8">
    <property type="entry name" value="FLOCCULATION PROTEIN FLO11"/>
    <property type="match status" value="1"/>
</dbReference>
<evidence type="ECO:0000256" key="7">
    <source>
        <dbReference type="SAM" id="Phobius"/>
    </source>
</evidence>
<keyword evidence="7" id="KW-1133">Transmembrane helix</keyword>
<evidence type="ECO:0000259" key="9">
    <source>
        <dbReference type="PROSITE" id="PS51412"/>
    </source>
</evidence>
<accession>A0A8S3QTM4</accession>
<comment type="subcellular location">
    <subcellularLocation>
        <location evidence="1">Membrane</location>
    </subcellularLocation>
    <subcellularLocation>
        <location evidence="2">Secreted</location>
    </subcellularLocation>
</comment>
<dbReference type="Proteomes" id="UP000683360">
    <property type="component" value="Unassembled WGS sequence"/>
</dbReference>
<evidence type="ECO:0000256" key="5">
    <source>
        <dbReference type="ARBA" id="ARBA00023136"/>
    </source>
</evidence>
<evidence type="ECO:0000256" key="6">
    <source>
        <dbReference type="ARBA" id="ARBA00023157"/>
    </source>
</evidence>
<keyword evidence="6" id="KW-1015">Disulfide bond</keyword>
<keyword evidence="7" id="KW-0812">Transmembrane</keyword>
<dbReference type="SMR" id="A0A8S3QTM4"/>
<keyword evidence="11" id="KW-1185">Reference proteome</keyword>
<gene>
    <name evidence="10" type="ORF">MEDL_14747</name>
</gene>